<proteinExistence type="predicted"/>
<keyword evidence="2" id="KW-0378">Hydrolase</keyword>
<keyword evidence="3" id="KW-0812">Transmembrane</keyword>
<reference evidence="5" key="2">
    <citation type="journal article" date="2021" name="PeerJ">
        <title>Extensive microbial diversity within the chicken gut microbiome revealed by metagenomics and culture.</title>
        <authorList>
            <person name="Gilroy R."/>
            <person name="Ravi A."/>
            <person name="Getino M."/>
            <person name="Pursley I."/>
            <person name="Horton D.L."/>
            <person name="Alikhan N.F."/>
            <person name="Baker D."/>
            <person name="Gharbi K."/>
            <person name="Hall N."/>
            <person name="Watson M."/>
            <person name="Adriaenssens E.M."/>
            <person name="Foster-Nyarko E."/>
            <person name="Jarju S."/>
            <person name="Secka A."/>
            <person name="Antonio M."/>
            <person name="Oren A."/>
            <person name="Chaudhuri R.R."/>
            <person name="La Ragione R."/>
            <person name="Hildebrand F."/>
            <person name="Pallen M.J."/>
        </authorList>
    </citation>
    <scope>NUCLEOTIDE SEQUENCE</scope>
    <source>
        <strain evidence="5">ChiGjej2B2-16831</strain>
    </source>
</reference>
<dbReference type="PANTHER" id="PTHR10587:SF133">
    <property type="entry name" value="CHITIN DEACETYLASE 1-RELATED"/>
    <property type="match status" value="1"/>
</dbReference>
<keyword evidence="3" id="KW-0472">Membrane</keyword>
<comment type="caution">
    <text evidence="5">The sequence shown here is derived from an EMBL/GenBank/DDBJ whole genome shotgun (WGS) entry which is preliminary data.</text>
</comment>
<feature type="domain" description="NodB homology" evidence="4">
    <location>
        <begin position="53"/>
        <end position="225"/>
    </location>
</feature>
<dbReference type="Proteomes" id="UP000824128">
    <property type="component" value="Unassembled WGS sequence"/>
</dbReference>
<dbReference type="Gene3D" id="3.20.20.370">
    <property type="entry name" value="Glycoside hydrolase/deacetylase"/>
    <property type="match status" value="1"/>
</dbReference>
<sequence>MGRERCVDGLMNAVNVFILLMIVLLYVVTGTGLGDDAVAALSSGTIYRGGGEGLVALECAVSWDAQALPDMLELLRERGVRITFFVSGEWASRNEALLLRMAADGHEIGTMGYMPMLDGDETLIRSDLEASAAVISATTGVRPAYYYSGLRDRAVSLRAADALDMTHVLCSCDLLSARGSAAQIAARASERLFDGSIVLFQPTAAAAQALPAILDAIEEQGYAAATVGEILFGKEKV</sequence>
<keyword evidence="1" id="KW-0479">Metal-binding</keyword>
<dbReference type="PROSITE" id="PS51677">
    <property type="entry name" value="NODB"/>
    <property type="match status" value="1"/>
</dbReference>
<dbReference type="Pfam" id="PF01522">
    <property type="entry name" value="Polysacc_deac_1"/>
    <property type="match status" value="1"/>
</dbReference>
<evidence type="ECO:0000313" key="6">
    <source>
        <dbReference type="Proteomes" id="UP000824128"/>
    </source>
</evidence>
<dbReference type="SUPFAM" id="SSF88713">
    <property type="entry name" value="Glycoside hydrolase/deacetylase"/>
    <property type="match status" value="1"/>
</dbReference>
<evidence type="ECO:0000256" key="3">
    <source>
        <dbReference type="SAM" id="Phobius"/>
    </source>
</evidence>
<organism evidence="5 6">
    <name type="scientific">Candidatus Aphodomorpha intestinavium</name>
    <dbReference type="NCBI Taxonomy" id="2840672"/>
    <lineage>
        <taxon>Bacteria</taxon>
        <taxon>Bacillati</taxon>
        <taxon>Bacillota</taxon>
        <taxon>Clostridia</taxon>
        <taxon>Eubacteriales</taxon>
        <taxon>Candidatus Aphodomorpha</taxon>
    </lineage>
</organism>
<dbReference type="InterPro" id="IPR011330">
    <property type="entry name" value="Glyco_hydro/deAcase_b/a-brl"/>
</dbReference>
<dbReference type="GO" id="GO:0046872">
    <property type="term" value="F:metal ion binding"/>
    <property type="evidence" value="ECO:0007669"/>
    <property type="project" value="UniProtKB-KW"/>
</dbReference>
<dbReference type="EMBL" id="DVNZ01000199">
    <property type="protein sequence ID" value="HIU94747.1"/>
    <property type="molecule type" value="Genomic_DNA"/>
</dbReference>
<evidence type="ECO:0000256" key="1">
    <source>
        <dbReference type="ARBA" id="ARBA00022723"/>
    </source>
</evidence>
<keyword evidence="3" id="KW-1133">Transmembrane helix</keyword>
<feature type="transmembrane region" description="Helical" evidence="3">
    <location>
        <begin position="12"/>
        <end position="33"/>
    </location>
</feature>
<dbReference type="InterPro" id="IPR002509">
    <property type="entry name" value="NODB_dom"/>
</dbReference>
<reference evidence="5" key="1">
    <citation type="submission" date="2020-10" db="EMBL/GenBank/DDBJ databases">
        <authorList>
            <person name="Gilroy R."/>
        </authorList>
    </citation>
    <scope>NUCLEOTIDE SEQUENCE</scope>
    <source>
        <strain evidence="5">ChiGjej2B2-16831</strain>
    </source>
</reference>
<dbReference type="GO" id="GO:0005975">
    <property type="term" value="P:carbohydrate metabolic process"/>
    <property type="evidence" value="ECO:0007669"/>
    <property type="project" value="InterPro"/>
</dbReference>
<accession>A0A9D1N4T7</accession>
<evidence type="ECO:0000259" key="4">
    <source>
        <dbReference type="PROSITE" id="PS51677"/>
    </source>
</evidence>
<dbReference type="PANTHER" id="PTHR10587">
    <property type="entry name" value="GLYCOSYL TRANSFERASE-RELATED"/>
    <property type="match status" value="1"/>
</dbReference>
<evidence type="ECO:0000256" key="2">
    <source>
        <dbReference type="ARBA" id="ARBA00022801"/>
    </source>
</evidence>
<dbReference type="InterPro" id="IPR050248">
    <property type="entry name" value="Polysacc_deacetylase_ArnD"/>
</dbReference>
<gene>
    <name evidence="5" type="ORF">IAD24_06260</name>
</gene>
<dbReference type="GO" id="GO:0016020">
    <property type="term" value="C:membrane"/>
    <property type="evidence" value="ECO:0007669"/>
    <property type="project" value="TreeGrafter"/>
</dbReference>
<evidence type="ECO:0000313" key="5">
    <source>
        <dbReference type="EMBL" id="HIU94747.1"/>
    </source>
</evidence>
<dbReference type="GO" id="GO:0016810">
    <property type="term" value="F:hydrolase activity, acting on carbon-nitrogen (but not peptide) bonds"/>
    <property type="evidence" value="ECO:0007669"/>
    <property type="project" value="InterPro"/>
</dbReference>
<protein>
    <submittedName>
        <fullName evidence="5">Polysaccharide deacetylase family protein</fullName>
    </submittedName>
</protein>
<name>A0A9D1N4T7_9FIRM</name>
<dbReference type="AlphaFoldDB" id="A0A9D1N4T7"/>